<accession>A0ACC3AQS1</accession>
<comment type="caution">
    <text evidence="1">The sequence shown here is derived from an EMBL/GenBank/DDBJ whole genome shotgun (WGS) entry which is preliminary data.</text>
</comment>
<organism evidence="1 2">
    <name type="scientific">Aspergillus melleus</name>
    <dbReference type="NCBI Taxonomy" id="138277"/>
    <lineage>
        <taxon>Eukaryota</taxon>
        <taxon>Fungi</taxon>
        <taxon>Dikarya</taxon>
        <taxon>Ascomycota</taxon>
        <taxon>Pezizomycotina</taxon>
        <taxon>Eurotiomycetes</taxon>
        <taxon>Eurotiomycetidae</taxon>
        <taxon>Eurotiales</taxon>
        <taxon>Aspergillaceae</taxon>
        <taxon>Aspergillus</taxon>
        <taxon>Aspergillus subgen. Circumdati</taxon>
    </lineage>
</organism>
<name>A0ACC3AQS1_9EURO</name>
<proteinExistence type="predicted"/>
<evidence type="ECO:0000313" key="1">
    <source>
        <dbReference type="EMBL" id="KAK1139767.1"/>
    </source>
</evidence>
<sequence length="255" mass="28145">MAWVHNLHAVDPQSHIDRDIAICLIFSTLASVAVGVRFWIRLQTNRLPWADDFAALSSAVLGAAYAGITVGQTRWGLGTSTAYFPVENAVPFSKVQYAGGPVYTLALLGFKVSLLASYLRIGGFIRPYKVVIVVVIIAVVCNQMIFTCLLLFACNPIQKQWDMMVPGKCINTVASYYALAGTSLGFDLIIIALPLPVLWQLRLRLRQRIALVAIYALGFFITVIQIIRIFTIKALETYTDSEPIVMWSSVEISLG</sequence>
<reference evidence="1 2" key="1">
    <citation type="journal article" date="2023" name="ACS Omega">
        <title>Identification of the Neoaspergillic Acid Biosynthesis Gene Cluster by Establishing an In Vitro CRISPR-Ribonucleoprotein Genetic System in Aspergillus melleus.</title>
        <authorList>
            <person name="Yuan B."/>
            <person name="Grau M.F."/>
            <person name="Murata R.M."/>
            <person name="Torok T."/>
            <person name="Venkateswaran K."/>
            <person name="Stajich J.E."/>
            <person name="Wang C.C.C."/>
        </authorList>
    </citation>
    <scope>NUCLEOTIDE SEQUENCE [LARGE SCALE GENOMIC DNA]</scope>
    <source>
        <strain evidence="1 2">IMV 1140</strain>
    </source>
</reference>
<feature type="non-terminal residue" evidence="1">
    <location>
        <position position="255"/>
    </location>
</feature>
<dbReference type="EMBL" id="JAOPJF010000098">
    <property type="protein sequence ID" value="KAK1139767.1"/>
    <property type="molecule type" value="Genomic_DNA"/>
</dbReference>
<evidence type="ECO:0000313" key="2">
    <source>
        <dbReference type="Proteomes" id="UP001177260"/>
    </source>
</evidence>
<keyword evidence="2" id="KW-1185">Reference proteome</keyword>
<dbReference type="Proteomes" id="UP001177260">
    <property type="component" value="Unassembled WGS sequence"/>
</dbReference>
<gene>
    <name evidence="1" type="ORF">N8T08_011163</name>
</gene>
<protein>
    <submittedName>
        <fullName evidence="1">Uncharacterized protein</fullName>
    </submittedName>
</protein>